<dbReference type="EMBL" id="LBHB01000001">
    <property type="protein sequence ID" value="KLE35828.1"/>
    <property type="molecule type" value="Genomic_DNA"/>
</dbReference>
<dbReference type="RefSeq" id="WP_047003232.1">
    <property type="nucleotide sequence ID" value="NZ_LBHB01000001.1"/>
</dbReference>
<sequence length="164" mass="18715">MGDRVYPSGGYLQQRYGLSDEEAARRHIVMDAAVAFNTSLYENPPQGYSDLWIRHEPTFAIVLNVRPPYDRAAFLARAPEVLRGDLEFFEVTRTRTEIERDQDRIIASWRGFRNWSGGYEVQTDRFRFTTASDAEHAAMRAALPADLREQVVLAVGPQPVPLSR</sequence>
<evidence type="ECO:0000313" key="2">
    <source>
        <dbReference type="Proteomes" id="UP000053464"/>
    </source>
</evidence>
<gene>
    <name evidence="1" type="ORF">AAW00_05520</name>
</gene>
<accession>A0A0G9N2R8</accession>
<keyword evidence="2" id="KW-1185">Reference proteome</keyword>
<dbReference type="OrthoDB" id="8781117at2"/>
<name>A0A0G9N2R8_9SPHN</name>
<comment type="caution">
    <text evidence="1">The sequence shown here is derived from an EMBL/GenBank/DDBJ whole genome shotgun (WGS) entry which is preliminary data.</text>
</comment>
<proteinExistence type="predicted"/>
<evidence type="ECO:0000313" key="1">
    <source>
        <dbReference type="EMBL" id="KLE35828.1"/>
    </source>
</evidence>
<dbReference type="AlphaFoldDB" id="A0A0G9N2R8"/>
<protein>
    <submittedName>
        <fullName evidence="1">Uncharacterized protein</fullName>
    </submittedName>
</protein>
<dbReference type="PATRIC" id="fig|1581420.6.peg.1112"/>
<dbReference type="STRING" id="1581420.AAW00_05520"/>
<organism evidence="1 2">
    <name type="scientific">Aurantiacibacter luteus</name>
    <dbReference type="NCBI Taxonomy" id="1581420"/>
    <lineage>
        <taxon>Bacteria</taxon>
        <taxon>Pseudomonadati</taxon>
        <taxon>Pseudomonadota</taxon>
        <taxon>Alphaproteobacteria</taxon>
        <taxon>Sphingomonadales</taxon>
        <taxon>Erythrobacteraceae</taxon>
        <taxon>Aurantiacibacter</taxon>
    </lineage>
</organism>
<reference evidence="1 2" key="1">
    <citation type="submission" date="2015-04" db="EMBL/GenBank/DDBJ databases">
        <title>The draft genome sequence of Erythrobacter luteus KA37.</title>
        <authorList>
            <person name="Zhuang L."/>
            <person name="Liu Y."/>
            <person name="Shao Z."/>
        </authorList>
    </citation>
    <scope>NUCLEOTIDE SEQUENCE [LARGE SCALE GENOMIC DNA]</scope>
    <source>
        <strain evidence="1 2">KA37</strain>
    </source>
</reference>
<dbReference type="Proteomes" id="UP000053464">
    <property type="component" value="Unassembled WGS sequence"/>
</dbReference>